<dbReference type="EMBL" id="VSSQ01002433">
    <property type="protein sequence ID" value="MPM15378.1"/>
    <property type="molecule type" value="Genomic_DNA"/>
</dbReference>
<keyword evidence="3" id="KW-0808">Transferase</keyword>
<keyword evidence="5" id="KW-0012">Acyltransferase</keyword>
<keyword evidence="4" id="KW-0443">Lipid metabolism</keyword>
<comment type="caution">
    <text evidence="6">The sequence shown here is derived from an EMBL/GenBank/DDBJ whole genome shotgun (WGS) entry which is preliminary data.</text>
</comment>
<name>A0A644XHV8_9ZZZZ</name>
<reference evidence="6" key="1">
    <citation type="submission" date="2019-08" db="EMBL/GenBank/DDBJ databases">
        <authorList>
            <person name="Kucharzyk K."/>
            <person name="Murdoch R.W."/>
            <person name="Higgins S."/>
            <person name="Loffler F."/>
        </authorList>
    </citation>
    <scope>NUCLEOTIDE SEQUENCE</scope>
</reference>
<dbReference type="GO" id="GO:0016746">
    <property type="term" value="F:acyltransferase activity"/>
    <property type="evidence" value="ECO:0007669"/>
    <property type="project" value="UniProtKB-KW"/>
</dbReference>
<evidence type="ECO:0000256" key="2">
    <source>
        <dbReference type="ARBA" id="ARBA00022516"/>
    </source>
</evidence>
<dbReference type="GO" id="GO:0006629">
    <property type="term" value="P:lipid metabolic process"/>
    <property type="evidence" value="ECO:0007669"/>
    <property type="project" value="UniProtKB-KW"/>
</dbReference>
<organism evidence="6">
    <name type="scientific">bioreactor metagenome</name>
    <dbReference type="NCBI Taxonomy" id="1076179"/>
    <lineage>
        <taxon>unclassified sequences</taxon>
        <taxon>metagenomes</taxon>
        <taxon>ecological metagenomes</taxon>
    </lineage>
</organism>
<dbReference type="PANTHER" id="PTHR37323:SF1">
    <property type="entry name" value="L-ORNITHINE N(ALPHA)-ACYLTRANSFERASE"/>
    <property type="match status" value="1"/>
</dbReference>
<sequence>MKPLIEKVSREDILRELTPERFMRYTNFGHNEIYIFRGDDAPALMTEIGRLREIAFREAGGGTGEAIDVDDFDKGSNAYFQLIVWNPEEKEIVGGYRYIKLKDVKPDEHGHYHLATTHMFRFSEQFMDHYFNDTIELGRSFVQPQYQPSRDSRKGIFSLDNLWDGLGGLIVLHPDMKYFYGKVTMYLNYDQFARDVIIAFLLKYFPDRDNLVWAYVPRPIRTTEDVIRKILHGKSYEEDKTLLMRFVRSRNMVFPPLVNAYMNLTNSMRTFGSSLNDTFGDVEEIGILVTIADIYESKKHRHLASFNKGR</sequence>
<keyword evidence="2" id="KW-0444">Lipid biosynthesis</keyword>
<gene>
    <name evidence="6" type="ORF">SDC9_61747</name>
</gene>
<evidence type="ECO:0000256" key="4">
    <source>
        <dbReference type="ARBA" id="ARBA00023098"/>
    </source>
</evidence>
<evidence type="ECO:0008006" key="7">
    <source>
        <dbReference type="Google" id="ProtNLM"/>
    </source>
</evidence>
<dbReference type="PANTHER" id="PTHR37323">
    <property type="entry name" value="GCN5-RELATED N-ACETYLTRANSFERASE"/>
    <property type="match status" value="1"/>
</dbReference>
<accession>A0A644XHV8</accession>
<evidence type="ECO:0000313" key="6">
    <source>
        <dbReference type="EMBL" id="MPM15378.1"/>
    </source>
</evidence>
<dbReference type="AlphaFoldDB" id="A0A644XHV8"/>
<proteinExistence type="predicted"/>
<evidence type="ECO:0000256" key="1">
    <source>
        <dbReference type="ARBA" id="ARBA00005189"/>
    </source>
</evidence>
<protein>
    <recommendedName>
        <fullName evidence="7">Hemolysin</fullName>
    </recommendedName>
</protein>
<evidence type="ECO:0000256" key="3">
    <source>
        <dbReference type="ARBA" id="ARBA00022679"/>
    </source>
</evidence>
<evidence type="ECO:0000256" key="5">
    <source>
        <dbReference type="ARBA" id="ARBA00023315"/>
    </source>
</evidence>
<dbReference type="Pfam" id="PF13444">
    <property type="entry name" value="Acetyltransf_5"/>
    <property type="match status" value="1"/>
</dbReference>
<dbReference type="InterPro" id="IPR052351">
    <property type="entry name" value="Ornithine_N-alpha-AT"/>
</dbReference>
<dbReference type="SUPFAM" id="SSF55729">
    <property type="entry name" value="Acyl-CoA N-acyltransferases (Nat)"/>
    <property type="match status" value="1"/>
</dbReference>
<comment type="pathway">
    <text evidence="1">Lipid metabolism.</text>
</comment>
<dbReference type="InterPro" id="IPR016181">
    <property type="entry name" value="Acyl_CoA_acyltransferase"/>
</dbReference>